<proteinExistence type="inferred from homology"/>
<evidence type="ECO:0000256" key="4">
    <source>
        <dbReference type="ARBA" id="ARBA00022670"/>
    </source>
</evidence>
<dbReference type="RefSeq" id="WP_077343838.1">
    <property type="nucleotide sequence ID" value="NZ_CP019605.1"/>
</dbReference>
<keyword evidence="15" id="KW-0472">Membrane</keyword>
<dbReference type="GO" id="GO:0030288">
    <property type="term" value="C:outer membrane-bounded periplasmic space"/>
    <property type="evidence" value="ECO:0007669"/>
    <property type="project" value="TreeGrafter"/>
</dbReference>
<dbReference type="EMBL" id="CP019605">
    <property type="protein sequence ID" value="AQP45629.1"/>
    <property type="molecule type" value="Genomic_DNA"/>
</dbReference>
<name>A0A1Q2CHN2_9ACTN</name>
<feature type="region of interest" description="Disordered" evidence="14">
    <location>
        <begin position="649"/>
        <end position="752"/>
    </location>
</feature>
<keyword evidence="6" id="KW-0808">Transferase</keyword>
<comment type="catalytic activity">
    <reaction evidence="12">
        <text>Preferential cleavage: (Ac)2-L-Lys-D-Ala-|-D-Ala. Also transpeptidation of peptidyl-alanyl moieties that are N-acyl substituents of D-alanine.</text>
        <dbReference type="EC" id="3.4.16.4"/>
    </reaction>
</comment>
<gene>
    <name evidence="18" type="ORF">RPIT_13100</name>
</gene>
<dbReference type="Pfam" id="PF00912">
    <property type="entry name" value="Transgly"/>
    <property type="match status" value="1"/>
</dbReference>
<dbReference type="InterPro" id="IPR001264">
    <property type="entry name" value="Glyco_trans_51"/>
</dbReference>
<dbReference type="PANTHER" id="PTHR32282:SF34">
    <property type="entry name" value="PENICILLIN-BINDING PROTEIN 1A"/>
    <property type="match status" value="1"/>
</dbReference>
<evidence type="ECO:0000256" key="5">
    <source>
        <dbReference type="ARBA" id="ARBA00022676"/>
    </source>
</evidence>
<keyword evidence="5" id="KW-0328">Glycosyltransferase</keyword>
<evidence type="ECO:0000259" key="17">
    <source>
        <dbReference type="Pfam" id="PF00912"/>
    </source>
</evidence>
<evidence type="ECO:0000256" key="6">
    <source>
        <dbReference type="ARBA" id="ARBA00022679"/>
    </source>
</evidence>
<evidence type="ECO:0000256" key="3">
    <source>
        <dbReference type="ARBA" id="ARBA00022645"/>
    </source>
</evidence>
<evidence type="ECO:0000256" key="14">
    <source>
        <dbReference type="SAM" id="MobiDB-lite"/>
    </source>
</evidence>
<keyword evidence="15" id="KW-0812">Transmembrane</keyword>
<dbReference type="Proteomes" id="UP000188324">
    <property type="component" value="Chromosome"/>
</dbReference>
<dbReference type="SUPFAM" id="SSF56601">
    <property type="entry name" value="beta-lactamase/transpeptidase-like"/>
    <property type="match status" value="1"/>
</dbReference>
<dbReference type="InterPro" id="IPR036950">
    <property type="entry name" value="PBP_transglycosylase"/>
</dbReference>
<reference evidence="18 19" key="1">
    <citation type="journal article" date="2016" name="Int. J. Syst. Evol. Microbiol.">
        <title>Tessaracoccus flavus sp. nov., isolated from the drainage system of a lindane-producing factory.</title>
        <authorList>
            <person name="Kumari R."/>
            <person name="Singh P."/>
            <person name="Schumann P."/>
            <person name="Lal R."/>
        </authorList>
    </citation>
    <scope>NUCLEOTIDE SEQUENCE [LARGE SCALE GENOMIC DNA]</scope>
    <source>
        <strain evidence="18 19">RP1T</strain>
    </source>
</reference>
<evidence type="ECO:0000256" key="7">
    <source>
        <dbReference type="ARBA" id="ARBA00022801"/>
    </source>
</evidence>
<dbReference type="GO" id="GO:0071555">
    <property type="term" value="P:cell wall organization"/>
    <property type="evidence" value="ECO:0007669"/>
    <property type="project" value="UniProtKB-KW"/>
</dbReference>
<evidence type="ECO:0000256" key="15">
    <source>
        <dbReference type="SAM" id="Phobius"/>
    </source>
</evidence>
<evidence type="ECO:0000256" key="2">
    <source>
        <dbReference type="ARBA" id="ARBA00007739"/>
    </source>
</evidence>
<evidence type="ECO:0000256" key="1">
    <source>
        <dbReference type="ARBA" id="ARBA00007090"/>
    </source>
</evidence>
<evidence type="ECO:0000259" key="16">
    <source>
        <dbReference type="Pfam" id="PF00905"/>
    </source>
</evidence>
<dbReference type="GO" id="GO:0006508">
    <property type="term" value="P:proteolysis"/>
    <property type="evidence" value="ECO:0007669"/>
    <property type="project" value="UniProtKB-KW"/>
</dbReference>
<feature type="compositionally biased region" description="Pro residues" evidence="14">
    <location>
        <begin position="656"/>
        <end position="682"/>
    </location>
</feature>
<keyword evidence="10" id="KW-0511">Multifunctional enzyme</keyword>
<evidence type="ECO:0000313" key="18">
    <source>
        <dbReference type="EMBL" id="AQP45629.1"/>
    </source>
</evidence>
<evidence type="ECO:0000256" key="13">
    <source>
        <dbReference type="ARBA" id="ARBA00049902"/>
    </source>
</evidence>
<keyword evidence="19" id="KW-1185">Reference proteome</keyword>
<dbReference type="SUPFAM" id="SSF53955">
    <property type="entry name" value="Lysozyme-like"/>
    <property type="match status" value="1"/>
</dbReference>
<keyword evidence="9" id="KW-0573">Peptidoglycan synthesis</keyword>
<dbReference type="InterPro" id="IPR001460">
    <property type="entry name" value="PCN-bd_Tpept"/>
</dbReference>
<evidence type="ECO:0000256" key="12">
    <source>
        <dbReference type="ARBA" id="ARBA00034000"/>
    </source>
</evidence>
<feature type="domain" description="Glycosyl transferase family 51" evidence="17">
    <location>
        <begin position="70"/>
        <end position="243"/>
    </location>
</feature>
<dbReference type="Gene3D" id="1.10.3810.10">
    <property type="entry name" value="Biosynthetic peptidoglycan transglycosylase-like"/>
    <property type="match status" value="1"/>
</dbReference>
<dbReference type="InterPro" id="IPR023346">
    <property type="entry name" value="Lysozyme-like_dom_sf"/>
</dbReference>
<dbReference type="STRING" id="1610493.RPIT_13100"/>
<comment type="catalytic activity">
    <reaction evidence="13">
        <text>[GlcNAc-(1-&gt;4)-Mur2Ac(oyl-L-Ala-gamma-D-Glu-L-Lys-D-Ala-D-Ala)](n)-di-trans,octa-cis-undecaprenyl diphosphate + beta-D-GlcNAc-(1-&gt;4)-Mur2Ac(oyl-L-Ala-gamma-D-Glu-L-Lys-D-Ala-D-Ala)-di-trans,octa-cis-undecaprenyl diphosphate = [GlcNAc-(1-&gt;4)-Mur2Ac(oyl-L-Ala-gamma-D-Glu-L-Lys-D-Ala-D-Ala)](n+1)-di-trans,octa-cis-undecaprenyl diphosphate + di-trans,octa-cis-undecaprenyl diphosphate + H(+)</text>
        <dbReference type="Rhea" id="RHEA:23708"/>
        <dbReference type="Rhea" id="RHEA-COMP:9602"/>
        <dbReference type="Rhea" id="RHEA-COMP:9603"/>
        <dbReference type="ChEBI" id="CHEBI:15378"/>
        <dbReference type="ChEBI" id="CHEBI:58405"/>
        <dbReference type="ChEBI" id="CHEBI:60033"/>
        <dbReference type="ChEBI" id="CHEBI:78435"/>
        <dbReference type="EC" id="2.4.99.28"/>
    </reaction>
</comment>
<accession>A0A1Q2CHN2</accession>
<evidence type="ECO:0000256" key="8">
    <source>
        <dbReference type="ARBA" id="ARBA00022960"/>
    </source>
</evidence>
<keyword evidence="3" id="KW-0121">Carboxypeptidase</keyword>
<dbReference type="GO" id="GO:0009002">
    <property type="term" value="F:serine-type D-Ala-D-Ala carboxypeptidase activity"/>
    <property type="evidence" value="ECO:0007669"/>
    <property type="project" value="UniProtKB-EC"/>
</dbReference>
<evidence type="ECO:0000313" key="19">
    <source>
        <dbReference type="Proteomes" id="UP000188324"/>
    </source>
</evidence>
<dbReference type="OrthoDB" id="9766909at2"/>
<dbReference type="InterPro" id="IPR050396">
    <property type="entry name" value="Glycosyltr_51/Transpeptidase"/>
</dbReference>
<keyword evidence="7" id="KW-0378">Hydrolase</keyword>
<sequence length="752" mass="80541">MAKAKRRAKSRAREIWGRLGIGALVVFLLGSLAGLGTFLFLYATTDLPDPNSDFTTNTTFLYYEDGRNQLGSLAVQNRVTIPYAEMPQLMKDAVVAAENRTFWEDPGFSVSGIMRSVYSIATGGELQGGSTITQQYIKILYLDSGQRLSRKVNELILATKMGRELPKEEILEGYLNTIYFGRGAYGIQAAAKSYFLKDAKDLTVEESAALAAILNNPAGFNPSGGPEKLEKLLGRYQYVLRGMLEMGAITQAEFDRAQPALPTFPEVPINNRYGGPKGFLISMVEDELTELAGLTEGEIQGGGLKVVTTLNKTMQSAATTTAQKYTAQAAADAEGSPDPADLHVAIASVDTDTGALLSLYGGPDYVENSRNWATTPRPAASTFKTFATIAGLRNGFSLDSVFNGDTFTPRGDTRTVRNEFSNQYGPVTLRRATAESINTAFVDMTEQIPDGVNEVIRAANDAGAPTGSNWEAQGNRISLGAAEVSPVNMAKSYATLANGGRRNETHIVKQVIDRNGIVVYEAASADEETIDRNVAANVTDSLTSVVTEGTGRRASELGRPVAGKTGTNGVEDTITSAWFVGYTKQISTAVMYVAGDAGTADLEDYKRPQDPTFFGSSYPLMTWVEYMMQATEGMPIEEFDEPIEIEPERGETLTPSPSPPPSPSESPSEEPSPSPSPSPTPSETPSEEPTETPTPTPTPTEEPEPTEPPEPTEAPEPTLAPSPTAVPTPTATATQVVEPPNARPTASATVEE</sequence>
<comment type="similarity">
    <text evidence="1">In the C-terminal section; belongs to the transpeptidase family.</text>
</comment>
<keyword evidence="4" id="KW-0645">Protease</keyword>
<dbReference type="GO" id="GO:0009252">
    <property type="term" value="P:peptidoglycan biosynthetic process"/>
    <property type="evidence" value="ECO:0007669"/>
    <property type="project" value="UniProtKB-KW"/>
</dbReference>
<feature type="compositionally biased region" description="Low complexity" evidence="14">
    <location>
        <begin position="727"/>
        <end position="740"/>
    </location>
</feature>
<dbReference type="InterPro" id="IPR012338">
    <property type="entry name" value="Beta-lactam/transpept-like"/>
</dbReference>
<dbReference type="KEGG" id="tfl:RPIT_13100"/>
<organism evidence="18 19">
    <name type="scientific">Tessaracoccus flavus</name>
    <dbReference type="NCBI Taxonomy" id="1610493"/>
    <lineage>
        <taxon>Bacteria</taxon>
        <taxon>Bacillati</taxon>
        <taxon>Actinomycetota</taxon>
        <taxon>Actinomycetes</taxon>
        <taxon>Propionibacteriales</taxon>
        <taxon>Propionibacteriaceae</taxon>
        <taxon>Tessaracoccus</taxon>
    </lineage>
</organism>
<dbReference type="GO" id="GO:0008955">
    <property type="term" value="F:peptidoglycan glycosyltransferase activity"/>
    <property type="evidence" value="ECO:0007669"/>
    <property type="project" value="UniProtKB-EC"/>
</dbReference>
<evidence type="ECO:0000256" key="9">
    <source>
        <dbReference type="ARBA" id="ARBA00022984"/>
    </source>
</evidence>
<feature type="transmembrane region" description="Helical" evidence="15">
    <location>
        <begin position="21"/>
        <end position="43"/>
    </location>
</feature>
<feature type="compositionally biased region" description="Pro residues" evidence="14">
    <location>
        <begin position="708"/>
        <end position="726"/>
    </location>
</feature>
<feature type="domain" description="Penicillin-binding protein transpeptidase" evidence="16">
    <location>
        <begin position="348"/>
        <end position="594"/>
    </location>
</feature>
<dbReference type="PANTHER" id="PTHR32282">
    <property type="entry name" value="BINDING PROTEIN TRANSPEPTIDASE, PUTATIVE-RELATED"/>
    <property type="match status" value="1"/>
</dbReference>
<keyword evidence="11" id="KW-0961">Cell wall biogenesis/degradation</keyword>
<keyword evidence="15" id="KW-1133">Transmembrane helix</keyword>
<dbReference type="Pfam" id="PF00905">
    <property type="entry name" value="Transpeptidase"/>
    <property type="match status" value="1"/>
</dbReference>
<evidence type="ECO:0000256" key="10">
    <source>
        <dbReference type="ARBA" id="ARBA00023268"/>
    </source>
</evidence>
<comment type="similarity">
    <text evidence="2">In the N-terminal section; belongs to the glycosyltransferase 51 family.</text>
</comment>
<keyword evidence="8" id="KW-0133">Cell shape</keyword>
<dbReference type="GO" id="GO:0008658">
    <property type="term" value="F:penicillin binding"/>
    <property type="evidence" value="ECO:0007669"/>
    <property type="project" value="InterPro"/>
</dbReference>
<dbReference type="AlphaFoldDB" id="A0A1Q2CHN2"/>
<dbReference type="Gene3D" id="3.40.710.10">
    <property type="entry name" value="DD-peptidase/beta-lactamase superfamily"/>
    <property type="match status" value="1"/>
</dbReference>
<dbReference type="FunFam" id="1.10.3810.10:FF:000001">
    <property type="entry name" value="Penicillin-binding protein 1A"/>
    <property type="match status" value="1"/>
</dbReference>
<evidence type="ECO:0000256" key="11">
    <source>
        <dbReference type="ARBA" id="ARBA00023316"/>
    </source>
</evidence>
<dbReference type="GO" id="GO:0008360">
    <property type="term" value="P:regulation of cell shape"/>
    <property type="evidence" value="ECO:0007669"/>
    <property type="project" value="UniProtKB-KW"/>
</dbReference>
<protein>
    <submittedName>
        <fullName evidence="18">Penicillin-binding protein</fullName>
    </submittedName>
</protein>